<feature type="signal peptide" evidence="1">
    <location>
        <begin position="1"/>
        <end position="17"/>
    </location>
</feature>
<dbReference type="RefSeq" id="WP_142874589.1">
    <property type="nucleotide sequence ID" value="NZ_CP045503.2"/>
</dbReference>
<keyword evidence="3" id="KW-1185">Reference proteome</keyword>
<name>A0ABX6VAQ7_9GAMM</name>
<dbReference type="Proteomes" id="UP000316416">
    <property type="component" value="Chromosome"/>
</dbReference>
<evidence type="ECO:0000256" key="1">
    <source>
        <dbReference type="SAM" id="SignalP"/>
    </source>
</evidence>
<organism evidence="2 3">
    <name type="scientific">Shewanella eurypsychrophilus</name>
    <dbReference type="NCBI Taxonomy" id="2593656"/>
    <lineage>
        <taxon>Bacteria</taxon>
        <taxon>Pseudomonadati</taxon>
        <taxon>Pseudomonadota</taxon>
        <taxon>Gammaproteobacteria</taxon>
        <taxon>Alteromonadales</taxon>
        <taxon>Shewanellaceae</taxon>
        <taxon>Shewanella</taxon>
    </lineage>
</organism>
<evidence type="ECO:0000313" key="3">
    <source>
        <dbReference type="Proteomes" id="UP000316416"/>
    </source>
</evidence>
<protein>
    <recommendedName>
        <fullName evidence="4">Lipoprotein</fullName>
    </recommendedName>
</protein>
<evidence type="ECO:0008006" key="4">
    <source>
        <dbReference type="Google" id="ProtNLM"/>
    </source>
</evidence>
<sequence>MKTFISLMLAICFSACASYEFGDISRVYCGTTSSEARAQIKAKMKDNGLSIGIDYCASAGLVDALLEHHPEN</sequence>
<dbReference type="EMBL" id="CP045503">
    <property type="protein sequence ID" value="QPG58971.1"/>
    <property type="molecule type" value="Genomic_DNA"/>
</dbReference>
<proteinExistence type="predicted"/>
<reference evidence="2" key="1">
    <citation type="submission" date="2021-07" db="EMBL/GenBank/DDBJ databases">
        <title>Shewanella sp. YLB-07 whole genome sequence.</title>
        <authorList>
            <person name="Yu L."/>
        </authorList>
    </citation>
    <scope>NUCLEOTIDE SEQUENCE</scope>
    <source>
        <strain evidence="2">YLB-08</strain>
    </source>
</reference>
<evidence type="ECO:0000313" key="2">
    <source>
        <dbReference type="EMBL" id="QPG58971.1"/>
    </source>
</evidence>
<keyword evidence="1" id="KW-0732">Signal</keyword>
<accession>A0ABX6VAQ7</accession>
<feature type="chain" id="PRO_5045383634" description="Lipoprotein" evidence="1">
    <location>
        <begin position="18"/>
        <end position="72"/>
    </location>
</feature>
<gene>
    <name evidence="2" type="ORF">FM038_017270</name>
</gene>